<dbReference type="InterPro" id="IPR036291">
    <property type="entry name" value="NAD(P)-bd_dom_sf"/>
</dbReference>
<keyword evidence="3 5" id="KW-0520">NAD</keyword>
<dbReference type="SUPFAM" id="SSF56327">
    <property type="entry name" value="LDH C-terminal domain-like"/>
    <property type="match status" value="1"/>
</dbReference>
<dbReference type="GO" id="GO:0006089">
    <property type="term" value="P:lactate metabolic process"/>
    <property type="evidence" value="ECO:0007669"/>
    <property type="project" value="TreeGrafter"/>
</dbReference>
<dbReference type="SUPFAM" id="SSF51735">
    <property type="entry name" value="NAD(P)-binding Rossmann-fold domains"/>
    <property type="match status" value="1"/>
</dbReference>
<feature type="binding site" evidence="5">
    <location>
        <position position="33"/>
    </location>
    <ligand>
        <name>NAD(+)</name>
        <dbReference type="ChEBI" id="CHEBI:57540"/>
    </ligand>
</feature>
<organism evidence="10 12">
    <name type="scientific">Staphylococcus nepalensis</name>
    <dbReference type="NCBI Taxonomy" id="214473"/>
    <lineage>
        <taxon>Bacteria</taxon>
        <taxon>Bacillati</taxon>
        <taxon>Bacillota</taxon>
        <taxon>Bacilli</taxon>
        <taxon>Bacillales</taxon>
        <taxon>Staphylococcaceae</taxon>
        <taxon>Staphylococcus</taxon>
    </lineage>
</organism>
<name>A0A2T4S936_9STAP</name>
<evidence type="ECO:0000313" key="11">
    <source>
        <dbReference type="EMBL" id="SUM54086.1"/>
    </source>
</evidence>
<dbReference type="InterPro" id="IPR001236">
    <property type="entry name" value="Lactate/malate_DH_N"/>
</dbReference>
<dbReference type="Proteomes" id="UP000240400">
    <property type="component" value="Unassembled WGS sequence"/>
</dbReference>
<evidence type="ECO:0000256" key="6">
    <source>
        <dbReference type="RuleBase" id="RU003369"/>
    </source>
</evidence>
<evidence type="ECO:0000256" key="1">
    <source>
        <dbReference type="ARBA" id="ARBA00006054"/>
    </source>
</evidence>
<protein>
    <submittedName>
        <fullName evidence="10">Lactate dehydrogenase</fullName>
        <ecNumber evidence="11">1.1.1.27</ecNumber>
    </submittedName>
</protein>
<dbReference type="RefSeq" id="WP_103372812.1">
    <property type="nucleotide sequence ID" value="NZ_BMCF01000001.1"/>
</dbReference>
<sequence length="310" mass="34339">MTKLGIIGLGRVGSQVLTDVQSLNIFSEIVLIDTNEQRASGEALDHEHIQGLPNSNHIDIYTGGYETLADAAFIVVTSSVPTDPEVGDRVALAQGNRKMIKAVMEQISQVTQDAIIILVSNPVDTMTYLSNQVDYPTHKIIGTGTALETSRFKTLISKYYQVDPKNIEAFVIGEHGVHAVPVWSKVRVHGMELHEFEKLAGIPPIDKEKIIEIIDKVSMDVFYQKGWTNAAIAKVVNYVIQSIYLNQKTIMPLTSISNEYGLAESAFSLPTLVTRDGIQQRFEVQLSDVELEQLTEAHQYIQQTIAKASE</sequence>
<evidence type="ECO:0000313" key="10">
    <source>
        <dbReference type="EMBL" id="PTK58320.1"/>
    </source>
</evidence>
<dbReference type="EC" id="1.1.1.27" evidence="11"/>
<dbReference type="EMBL" id="UHDS01000001">
    <property type="protein sequence ID" value="SUM54086.1"/>
    <property type="molecule type" value="Genomic_DNA"/>
</dbReference>
<dbReference type="AlphaFoldDB" id="A0A2T4S936"/>
<dbReference type="InterPro" id="IPR022383">
    <property type="entry name" value="Lactate/malate_DH_C"/>
</dbReference>
<dbReference type="PIRSF" id="PIRSF000102">
    <property type="entry name" value="Lac_mal_DH"/>
    <property type="match status" value="1"/>
</dbReference>
<dbReference type="PANTHER" id="PTHR43128:SF16">
    <property type="entry name" value="L-LACTATE DEHYDROGENASE"/>
    <property type="match status" value="1"/>
</dbReference>
<reference evidence="10 12" key="1">
    <citation type="journal article" date="2016" name="Front. Microbiol.">
        <title>Comprehensive Phylogenetic Analysis of Bovine Non-aureus Staphylococci Species Based on Whole-Genome Sequencing.</title>
        <authorList>
            <person name="Naushad S."/>
            <person name="Barkema H.W."/>
            <person name="Luby C."/>
            <person name="Condas L.A."/>
            <person name="Nobrega D.B."/>
            <person name="Carson D.A."/>
            <person name="De Buck J."/>
        </authorList>
    </citation>
    <scope>NUCLEOTIDE SEQUENCE [LARGE SCALE GENOMIC DNA]</scope>
    <source>
        <strain evidence="10 12">SNUC 4337</strain>
    </source>
</reference>
<feature type="active site" description="Proton acceptor" evidence="4">
    <location>
        <position position="175"/>
    </location>
</feature>
<reference evidence="10" key="2">
    <citation type="submission" date="2018-03" db="EMBL/GenBank/DDBJ databases">
        <authorList>
            <person name="Keele B.F."/>
        </authorList>
    </citation>
    <scope>NUCLEOTIDE SEQUENCE</scope>
    <source>
        <strain evidence="10">SNUC 4337</strain>
    </source>
</reference>
<feature type="binding site" evidence="5">
    <location>
        <begin position="8"/>
        <end position="13"/>
    </location>
    <ligand>
        <name>NAD(+)</name>
        <dbReference type="ChEBI" id="CHEBI:57540"/>
    </ligand>
</feature>
<dbReference type="Pfam" id="PF00056">
    <property type="entry name" value="Ldh_1_N"/>
    <property type="match status" value="1"/>
</dbReference>
<evidence type="ECO:0000313" key="9">
    <source>
        <dbReference type="EMBL" id="MBO1226363.1"/>
    </source>
</evidence>
<feature type="domain" description="Lactate/malate dehydrogenase N-terminal" evidence="7">
    <location>
        <begin position="3"/>
        <end position="142"/>
    </location>
</feature>
<dbReference type="Pfam" id="PF02866">
    <property type="entry name" value="Ldh_1_C"/>
    <property type="match status" value="1"/>
</dbReference>
<dbReference type="Proteomes" id="UP000254412">
    <property type="component" value="Unassembled WGS sequence"/>
</dbReference>
<dbReference type="InterPro" id="IPR015955">
    <property type="entry name" value="Lactate_DH/Glyco_Ohase_4_C"/>
</dbReference>
<dbReference type="Gene3D" id="3.40.50.720">
    <property type="entry name" value="NAD(P)-binding Rossmann-like Domain"/>
    <property type="match status" value="1"/>
</dbReference>
<dbReference type="Gene3D" id="3.90.110.10">
    <property type="entry name" value="Lactate dehydrogenase/glycoside hydrolase, family 4, C-terminal"/>
    <property type="match status" value="1"/>
</dbReference>
<gene>
    <name evidence="11" type="primary">ldh</name>
    <name evidence="10" type="ORF">BUZ61_09705</name>
    <name evidence="9" type="ORF">J3T88_03375</name>
    <name evidence="11" type="ORF">NCTC13834_00370</name>
</gene>
<dbReference type="OrthoDB" id="9802969at2"/>
<feature type="domain" description="Lactate/malate dehydrogenase C-terminal" evidence="8">
    <location>
        <begin position="145"/>
        <end position="308"/>
    </location>
</feature>
<evidence type="ECO:0000256" key="4">
    <source>
        <dbReference type="PIRSR" id="PIRSR000102-1"/>
    </source>
</evidence>
<proteinExistence type="inferred from homology"/>
<dbReference type="PRINTS" id="PR00086">
    <property type="entry name" value="LLDHDRGNASE"/>
</dbReference>
<feature type="binding site" evidence="5">
    <location>
        <position position="96"/>
    </location>
    <ligand>
        <name>NAD(+)</name>
        <dbReference type="ChEBI" id="CHEBI:57540"/>
    </ligand>
</feature>
<comment type="similarity">
    <text evidence="1">Belongs to the LDH/MDH superfamily. LDH family.</text>
</comment>
<reference evidence="11 13" key="3">
    <citation type="submission" date="2018-06" db="EMBL/GenBank/DDBJ databases">
        <authorList>
            <consortium name="Pathogen Informatics"/>
            <person name="Doyle S."/>
        </authorList>
    </citation>
    <scope>NUCLEOTIDE SEQUENCE [LARGE SCALE GENOMIC DNA]</scope>
    <source>
        <strain evidence="11 13">NCTC13834</strain>
    </source>
</reference>
<dbReference type="GO" id="GO:0004459">
    <property type="term" value="F:L-lactate dehydrogenase (NAD+) activity"/>
    <property type="evidence" value="ECO:0007669"/>
    <property type="project" value="UniProtKB-EC"/>
</dbReference>
<dbReference type="EMBL" id="JAFNLT010000002">
    <property type="protein sequence ID" value="MBO1226363.1"/>
    <property type="molecule type" value="Genomic_DNA"/>
</dbReference>
<evidence type="ECO:0000256" key="2">
    <source>
        <dbReference type="ARBA" id="ARBA00023002"/>
    </source>
</evidence>
<evidence type="ECO:0000256" key="3">
    <source>
        <dbReference type="ARBA" id="ARBA00023027"/>
    </source>
</evidence>
<evidence type="ECO:0000259" key="8">
    <source>
        <dbReference type="Pfam" id="PF02866"/>
    </source>
</evidence>
<reference evidence="9 14" key="4">
    <citation type="submission" date="2021-03" db="EMBL/GenBank/DDBJ databases">
        <title>Staphylococci and Mammaliicocci in bats.</title>
        <authorList>
            <person name="Fountain K."/>
        </authorList>
    </citation>
    <scope>NUCLEOTIDE SEQUENCE [LARGE SCALE GENOMIC DNA]</scope>
    <source>
        <strain evidence="9 14">18_1_E_SW</strain>
    </source>
</reference>
<dbReference type="PANTHER" id="PTHR43128">
    <property type="entry name" value="L-2-HYDROXYCARBOXYLATE DEHYDROGENASE (NAD(P)(+))"/>
    <property type="match status" value="1"/>
</dbReference>
<feature type="binding site" evidence="5">
    <location>
        <begin position="119"/>
        <end position="121"/>
    </location>
    <ligand>
        <name>NAD(+)</name>
        <dbReference type="ChEBI" id="CHEBI:57540"/>
    </ligand>
</feature>
<evidence type="ECO:0000313" key="14">
    <source>
        <dbReference type="Proteomes" id="UP000664081"/>
    </source>
</evidence>
<evidence type="ECO:0000313" key="12">
    <source>
        <dbReference type="Proteomes" id="UP000240400"/>
    </source>
</evidence>
<dbReference type="InterPro" id="IPR001557">
    <property type="entry name" value="L-lactate/malate_DH"/>
</dbReference>
<dbReference type="Proteomes" id="UP000664081">
    <property type="component" value="Unassembled WGS sequence"/>
</dbReference>
<keyword evidence="2 6" id="KW-0560">Oxidoreductase</keyword>
<accession>A0A2T4S936</accession>
<evidence type="ECO:0000259" key="7">
    <source>
        <dbReference type="Pfam" id="PF00056"/>
    </source>
</evidence>
<keyword evidence="14" id="KW-1185">Reference proteome</keyword>
<evidence type="ECO:0000256" key="5">
    <source>
        <dbReference type="PIRSR" id="PIRSR000102-3"/>
    </source>
</evidence>
<evidence type="ECO:0000313" key="13">
    <source>
        <dbReference type="Proteomes" id="UP000254412"/>
    </source>
</evidence>
<dbReference type="EMBL" id="PZHR01000054">
    <property type="protein sequence ID" value="PTK58320.1"/>
    <property type="molecule type" value="Genomic_DNA"/>
</dbReference>